<keyword evidence="1" id="KW-0812">Transmembrane</keyword>
<evidence type="ECO:0000256" key="1">
    <source>
        <dbReference type="SAM" id="Phobius"/>
    </source>
</evidence>
<protein>
    <recommendedName>
        <fullName evidence="4">SGNH/GDSL hydrolase family protein</fullName>
    </recommendedName>
</protein>
<reference evidence="2 3" key="1">
    <citation type="submission" date="2021-08" db="EMBL/GenBank/DDBJ databases">
        <title>Complete genome sequence of Leptospira kobayashii strain E30.</title>
        <authorList>
            <person name="Nakao R."/>
            <person name="Nakamura S."/>
            <person name="Masuzawa T."/>
            <person name="Koizumi N."/>
        </authorList>
    </citation>
    <scope>NUCLEOTIDE SEQUENCE [LARGE SCALE GENOMIC DNA]</scope>
    <source>
        <strain evidence="2 3">E30</strain>
    </source>
</reference>
<dbReference type="SUPFAM" id="SSF52266">
    <property type="entry name" value="SGNH hydrolase"/>
    <property type="match status" value="1"/>
</dbReference>
<sequence length="313" mass="35963">MNSKKNWFKSHLKTTITIFIAIISLITLGVVELALSKLFGLGNPVLYDNSPIYGFRPMPNQKLQRFLGAELTFNNLGLRSTGDWDKEKKNKILFLGDSVTYGGSYISNEELFSHLVFQDRKDYLSGNAAVNTWGVENIHALVAEEEFLPAGYYITSLIEDDFYRGLVRLQGLPYYNVEPGSAWAELFHYFVYTQNNKRYVPWQSIATEEHITKVLSKSVLKLKSMDAFLKAKGYKHKIFILPTRTQVVKKSPKDPKIWNLISENKLEVVYLLDELQEEEGQNLFHDEVHVTKEGHKVYAEILSKKLTGFLPEK</sequence>
<keyword evidence="3" id="KW-1185">Reference proteome</keyword>
<evidence type="ECO:0008006" key="4">
    <source>
        <dbReference type="Google" id="ProtNLM"/>
    </source>
</evidence>
<evidence type="ECO:0000313" key="3">
    <source>
        <dbReference type="Proteomes" id="UP000245263"/>
    </source>
</evidence>
<gene>
    <name evidence="2" type="ORF">LPTSP3_g36180</name>
</gene>
<dbReference type="EMBL" id="AP025029">
    <property type="protein sequence ID" value="BDA80688.1"/>
    <property type="molecule type" value="Genomic_DNA"/>
</dbReference>
<accession>A0ABN6KMB8</accession>
<proteinExistence type="predicted"/>
<keyword evidence="1" id="KW-1133">Transmembrane helix</keyword>
<dbReference type="RefSeq" id="WP_109022258.1">
    <property type="nucleotide sequence ID" value="NZ_AP025029.1"/>
</dbReference>
<dbReference type="Proteomes" id="UP000245263">
    <property type="component" value="Chromosome 2"/>
</dbReference>
<organism evidence="2 3">
    <name type="scientific">Leptospira kobayashii</name>
    <dbReference type="NCBI Taxonomy" id="1917830"/>
    <lineage>
        <taxon>Bacteria</taxon>
        <taxon>Pseudomonadati</taxon>
        <taxon>Spirochaetota</taxon>
        <taxon>Spirochaetia</taxon>
        <taxon>Leptospirales</taxon>
        <taxon>Leptospiraceae</taxon>
        <taxon>Leptospira</taxon>
    </lineage>
</organism>
<feature type="transmembrane region" description="Helical" evidence="1">
    <location>
        <begin position="12"/>
        <end position="35"/>
    </location>
</feature>
<name>A0ABN6KMB8_9LEPT</name>
<evidence type="ECO:0000313" key="2">
    <source>
        <dbReference type="EMBL" id="BDA80688.1"/>
    </source>
</evidence>
<keyword evidence="1" id="KW-0472">Membrane</keyword>